<dbReference type="Proteomes" id="UP000694392">
    <property type="component" value="Unplaced"/>
</dbReference>
<dbReference type="PROSITE" id="PS50203">
    <property type="entry name" value="CALPAIN_CAT"/>
    <property type="match status" value="1"/>
</dbReference>
<dbReference type="Ensembl" id="ENSSPUT00000005261.1">
    <property type="protein sequence ID" value="ENSSPUP00000004946.1"/>
    <property type="gene ID" value="ENSSPUG00000003825.1"/>
</dbReference>
<feature type="domain" description="Calpain catalytic" evidence="4">
    <location>
        <begin position="1"/>
        <end position="137"/>
    </location>
</feature>
<dbReference type="InterPro" id="IPR038765">
    <property type="entry name" value="Papain-like_cys_pep_sf"/>
</dbReference>
<evidence type="ECO:0000313" key="5">
    <source>
        <dbReference type="Ensembl" id="ENSSPUP00000004946.1"/>
    </source>
</evidence>
<evidence type="ECO:0000256" key="1">
    <source>
        <dbReference type="ARBA" id="ARBA00007623"/>
    </source>
</evidence>
<protein>
    <recommendedName>
        <fullName evidence="4">Calpain catalytic domain-containing protein</fullName>
    </recommendedName>
</protein>
<evidence type="ECO:0000256" key="3">
    <source>
        <dbReference type="PROSITE-ProRule" id="PRU00239"/>
    </source>
</evidence>
<dbReference type="AlphaFoldDB" id="A0A8D0L303"/>
<reference evidence="5" key="2">
    <citation type="submission" date="2025-09" db="UniProtKB">
        <authorList>
            <consortium name="Ensembl"/>
        </authorList>
    </citation>
    <scope>IDENTIFICATION</scope>
</reference>
<dbReference type="PANTHER" id="PTHR10183:SF280">
    <property type="entry name" value="CALPAIN-12"/>
    <property type="match status" value="1"/>
</dbReference>
<evidence type="ECO:0000313" key="6">
    <source>
        <dbReference type="Proteomes" id="UP000694392"/>
    </source>
</evidence>
<organism evidence="5 6">
    <name type="scientific">Sphenodon punctatus</name>
    <name type="common">Tuatara</name>
    <name type="synonym">Hatteria punctata</name>
    <dbReference type="NCBI Taxonomy" id="8508"/>
    <lineage>
        <taxon>Eukaryota</taxon>
        <taxon>Metazoa</taxon>
        <taxon>Chordata</taxon>
        <taxon>Craniata</taxon>
        <taxon>Vertebrata</taxon>
        <taxon>Euteleostomi</taxon>
        <taxon>Lepidosauria</taxon>
        <taxon>Sphenodontia</taxon>
        <taxon>Sphenodontidae</taxon>
        <taxon>Sphenodon</taxon>
    </lineage>
</organism>
<dbReference type="PRINTS" id="PR00704">
    <property type="entry name" value="CALPAIN"/>
</dbReference>
<dbReference type="InterPro" id="IPR022684">
    <property type="entry name" value="Calpain_cysteine_protease"/>
</dbReference>
<reference evidence="5" key="1">
    <citation type="submission" date="2025-08" db="UniProtKB">
        <authorList>
            <consortium name="Ensembl"/>
        </authorList>
    </citation>
    <scope>IDENTIFICATION</scope>
</reference>
<dbReference type="GO" id="GO:0005737">
    <property type="term" value="C:cytoplasm"/>
    <property type="evidence" value="ECO:0007669"/>
    <property type="project" value="TreeGrafter"/>
</dbReference>
<evidence type="ECO:0000259" key="4">
    <source>
        <dbReference type="PROSITE" id="PS50203"/>
    </source>
</evidence>
<comment type="caution">
    <text evidence="3">Lacks conserved residue(s) required for the propagation of feature annotation.</text>
</comment>
<sequence>SLHPPLTGDCWFVAATASLTLYPKPLQRVVPPGQSFKQGDYAGIFHFQFCRYGKWVDVVIDDRLPVKDGKLVFMHSEQQDEFWAALLEKAYAKLSGSYEAIIGGYMNEAFVDFTGGIGESVRLKVPKPDLFHTIKAA</sequence>
<proteinExistence type="inferred from homology"/>
<dbReference type="InterPro" id="IPR001300">
    <property type="entry name" value="Peptidase_C2_calpain_cat"/>
</dbReference>
<dbReference type="GeneTree" id="ENSGT00940000161901"/>
<dbReference type="SUPFAM" id="SSF54001">
    <property type="entry name" value="Cysteine proteinases"/>
    <property type="match status" value="1"/>
</dbReference>
<dbReference type="PANTHER" id="PTHR10183">
    <property type="entry name" value="CALPAIN"/>
    <property type="match status" value="1"/>
</dbReference>
<keyword evidence="6" id="KW-1185">Reference proteome</keyword>
<dbReference type="GO" id="GO:0006508">
    <property type="term" value="P:proteolysis"/>
    <property type="evidence" value="ECO:0007669"/>
    <property type="project" value="InterPro"/>
</dbReference>
<comment type="similarity">
    <text evidence="1">Belongs to the peptidase C2 family.</text>
</comment>
<dbReference type="SMART" id="SM00230">
    <property type="entry name" value="CysPc"/>
    <property type="match status" value="1"/>
</dbReference>
<feature type="active site" evidence="2">
    <location>
        <position position="10"/>
    </location>
</feature>
<evidence type="ECO:0000256" key="2">
    <source>
        <dbReference type="PIRSR" id="PIRSR622684-1"/>
    </source>
</evidence>
<dbReference type="OMA" id="RHDINQG"/>
<dbReference type="GO" id="GO:0004198">
    <property type="term" value="F:calcium-dependent cysteine-type endopeptidase activity"/>
    <property type="evidence" value="ECO:0007669"/>
    <property type="project" value="InterPro"/>
</dbReference>
<accession>A0A8D0L303</accession>
<name>A0A8D0L303_SPHPU</name>
<dbReference type="Pfam" id="PF00648">
    <property type="entry name" value="Peptidase_C2"/>
    <property type="match status" value="1"/>
</dbReference>